<evidence type="ECO:0008006" key="2">
    <source>
        <dbReference type="Google" id="ProtNLM"/>
    </source>
</evidence>
<dbReference type="AlphaFoldDB" id="A0A7S0HMW0"/>
<dbReference type="EMBL" id="HBEO01020524">
    <property type="protein sequence ID" value="CAD8490410.1"/>
    <property type="molecule type" value="Transcribed_RNA"/>
</dbReference>
<protein>
    <recommendedName>
        <fullName evidence="2">PAS domain-containing protein</fullName>
    </recommendedName>
</protein>
<accession>A0A7S0HMW0</accession>
<reference evidence="1" key="1">
    <citation type="submission" date="2021-01" db="EMBL/GenBank/DDBJ databases">
        <authorList>
            <person name="Corre E."/>
            <person name="Pelletier E."/>
            <person name="Niang G."/>
            <person name="Scheremetjew M."/>
            <person name="Finn R."/>
            <person name="Kale V."/>
            <person name="Holt S."/>
            <person name="Cochrane G."/>
            <person name="Meng A."/>
            <person name="Brown T."/>
            <person name="Cohen L."/>
        </authorList>
    </citation>
    <scope>NUCLEOTIDE SEQUENCE</scope>
    <source>
        <strain evidence="1">CCMP325</strain>
    </source>
</reference>
<name>A0A7S0HMW0_9CRYP</name>
<organism evidence="1">
    <name type="scientific">Hanusia phi</name>
    <dbReference type="NCBI Taxonomy" id="3032"/>
    <lineage>
        <taxon>Eukaryota</taxon>
        <taxon>Cryptophyceae</taxon>
        <taxon>Pyrenomonadales</taxon>
        <taxon>Geminigeraceae</taxon>
        <taxon>Hanusia</taxon>
    </lineage>
</organism>
<sequence>MLHYGAEMNHTLSPLTEKCQSSLSQPRCKSLESRSQIKEITSGIRFHSEHHRERKCTFQRRSSPVKKQEPMNCVTSRKVLDPVPSQECLGDICQSHNTIQLAEGNVNNGANKPISIGRIIQQFPMDVLAKRGRLTVEANEPFFIVSVDGPATALLGKSSSAVIGRMIKSVNWESDRSNQMYEAAKLTKKNPLSKSFVTLPRNGKATLMIAFQQNPHLIGDRRLEILLFPMPSDCEVDLVEPVVEIDRDPSPASRGAHKKDERDSPDLCLCISDEEICELEGDEREFDYVAEISADCDEGYCS</sequence>
<gene>
    <name evidence="1" type="ORF">HPHI1048_LOCUS13890</name>
</gene>
<proteinExistence type="predicted"/>
<evidence type="ECO:0000313" key="1">
    <source>
        <dbReference type="EMBL" id="CAD8490410.1"/>
    </source>
</evidence>